<protein>
    <recommendedName>
        <fullName evidence="4">Transmembrane protein</fullName>
    </recommendedName>
</protein>
<keyword evidence="1" id="KW-1133">Transmembrane helix</keyword>
<evidence type="ECO:0000313" key="3">
    <source>
        <dbReference type="Proteomes" id="UP000076131"/>
    </source>
</evidence>
<proteinExistence type="predicted"/>
<sequence>MNTYNPYEAPKAAMAAPVANDAGIEQVASAQKLIIYSILAYFAGAAARTFLGPIGLLLVLGAVLMGLIGTFRLCSGLGYSMPVRVILIVLMFVPLVSLIVLLVLNAKATARLRAAGYHVGLLGATR</sequence>
<evidence type="ECO:0008006" key="4">
    <source>
        <dbReference type="Google" id="ProtNLM"/>
    </source>
</evidence>
<organism evidence="2 3">
    <name type="scientific">Rhodanobacter thiooxydans</name>
    <dbReference type="NCBI Taxonomy" id="416169"/>
    <lineage>
        <taxon>Bacteria</taxon>
        <taxon>Pseudomonadati</taxon>
        <taxon>Pseudomonadota</taxon>
        <taxon>Gammaproteobacteria</taxon>
        <taxon>Lysobacterales</taxon>
        <taxon>Rhodanobacteraceae</taxon>
        <taxon>Rhodanobacter</taxon>
    </lineage>
</organism>
<gene>
    <name evidence="2" type="ORF">RHOFW104T7_03570</name>
</gene>
<dbReference type="RefSeq" id="WP_008436756.1">
    <property type="nucleotide sequence ID" value="NZ_LVJS01000145.1"/>
</dbReference>
<keyword evidence="1" id="KW-0812">Transmembrane</keyword>
<keyword evidence="3" id="KW-1185">Reference proteome</keyword>
<dbReference type="EMBL" id="LVJS01000145">
    <property type="protein sequence ID" value="KZC21871.1"/>
    <property type="molecule type" value="Genomic_DNA"/>
</dbReference>
<feature type="transmembrane region" description="Helical" evidence="1">
    <location>
        <begin position="58"/>
        <end position="79"/>
    </location>
</feature>
<comment type="caution">
    <text evidence="2">The sequence shown here is derived from an EMBL/GenBank/DDBJ whole genome shotgun (WGS) entry which is preliminary data.</text>
</comment>
<feature type="transmembrane region" description="Helical" evidence="1">
    <location>
        <begin position="85"/>
        <end position="104"/>
    </location>
</feature>
<reference evidence="2 3" key="1">
    <citation type="journal article" date="2016" name="MBio">
        <title>Lateral Gene Transfer in a Heavy Metal-Contaminated-Groundwater Microbial Community.</title>
        <authorList>
            <person name="Hemme C.L."/>
            <person name="Green S.J."/>
            <person name="Rishishwar L."/>
            <person name="Prakash O."/>
            <person name="Pettenato A."/>
            <person name="Chakraborty R."/>
            <person name="Deutschbauer A.M."/>
            <person name="Van Nostrand J.D."/>
            <person name="Wu L."/>
            <person name="He Z."/>
            <person name="Jordan I.K."/>
            <person name="Hazen T.C."/>
            <person name="Arkin A.P."/>
            <person name="Kostka J.E."/>
            <person name="Zhou J."/>
        </authorList>
    </citation>
    <scope>NUCLEOTIDE SEQUENCE [LARGE SCALE GENOMIC DNA]</scope>
    <source>
        <strain evidence="2 3">FW104-T7</strain>
    </source>
</reference>
<dbReference type="AlphaFoldDB" id="A0A154QCC2"/>
<evidence type="ECO:0000313" key="2">
    <source>
        <dbReference type="EMBL" id="KZC21871.1"/>
    </source>
</evidence>
<accession>A0A154QCC2</accession>
<keyword evidence="1" id="KW-0472">Membrane</keyword>
<dbReference type="Proteomes" id="UP000076131">
    <property type="component" value="Unassembled WGS sequence"/>
</dbReference>
<evidence type="ECO:0000256" key="1">
    <source>
        <dbReference type="SAM" id="Phobius"/>
    </source>
</evidence>
<name>A0A154QCC2_9GAMM</name>